<dbReference type="KEGG" id="lpse:FGL85_04705"/>
<dbReference type="InterPro" id="IPR025657">
    <property type="entry name" value="RadC_JAB"/>
</dbReference>
<sequence length="207" mass="23596">MITNKIKQFYRLFGQDENHALRNFQRYFPEPYTLNEITHDTAEDFVSHNEVANQALLIGVEIGKAVAFQKRQVLLNAKYSTKMGTFAQKKIGHLPQEQLCLALLDAQLNVIGWETVFVGTVSHVQASPREIFQRVLKANAVGFMIVHNHPSGYVMPSKADIVFSQRLATLGQQMDIHLFDSFVVTHSDYWSMSEKKQLKKLSRSNQG</sequence>
<protein>
    <submittedName>
        <fullName evidence="9">DNA repair protein</fullName>
    </submittedName>
    <submittedName>
        <fullName evidence="8">JAB domain-containing protein</fullName>
    </submittedName>
</protein>
<dbReference type="InterPro" id="IPR001405">
    <property type="entry name" value="UPF0758"/>
</dbReference>
<dbReference type="RefSeq" id="WP_010278575.1">
    <property type="nucleotide sequence ID" value="NZ_BMBQ01000002.1"/>
</dbReference>
<dbReference type="PROSITE" id="PS50249">
    <property type="entry name" value="MPN"/>
    <property type="match status" value="1"/>
</dbReference>
<dbReference type="PANTHER" id="PTHR30471">
    <property type="entry name" value="DNA REPAIR PROTEIN RADC"/>
    <property type="match status" value="1"/>
</dbReference>
<dbReference type="GeneID" id="64344150"/>
<dbReference type="PANTHER" id="PTHR30471:SF3">
    <property type="entry name" value="UPF0758 PROTEIN YEES-RELATED"/>
    <property type="match status" value="1"/>
</dbReference>
<evidence type="ECO:0000256" key="6">
    <source>
        <dbReference type="ARBA" id="ARBA00023049"/>
    </source>
</evidence>
<dbReference type="AlphaFoldDB" id="A0A5B8T010"/>
<dbReference type="Pfam" id="PF04002">
    <property type="entry name" value="RadC"/>
    <property type="match status" value="1"/>
</dbReference>
<evidence type="ECO:0000313" key="8">
    <source>
        <dbReference type="EMBL" id="MDG9732635.1"/>
    </source>
</evidence>
<evidence type="ECO:0000313" key="10">
    <source>
        <dbReference type="Proteomes" id="UP000321296"/>
    </source>
</evidence>
<name>A0A5B8T010_LEUPS</name>
<keyword evidence="11" id="KW-1185">Reference proteome</keyword>
<dbReference type="EMBL" id="CP042383">
    <property type="protein sequence ID" value="QEA41837.1"/>
    <property type="molecule type" value="Genomic_DNA"/>
</dbReference>
<evidence type="ECO:0000256" key="1">
    <source>
        <dbReference type="ARBA" id="ARBA00010243"/>
    </source>
</evidence>
<reference evidence="9 10" key="1">
    <citation type="submission" date="2019-06" db="EMBL/GenBank/DDBJ databases">
        <title>Genome analyses of bacteria isolated from kimchi.</title>
        <authorList>
            <person name="Lee S."/>
            <person name="Ahn S."/>
            <person name="Roh S."/>
        </authorList>
    </citation>
    <scope>NUCLEOTIDE SEQUENCE [LARGE SCALE GENOMIC DNA]</scope>
    <source>
        <strain evidence="9 10">CBA3630</strain>
    </source>
</reference>
<dbReference type="PROSITE" id="PS01302">
    <property type="entry name" value="UPF0758"/>
    <property type="match status" value="1"/>
</dbReference>
<evidence type="ECO:0000256" key="3">
    <source>
        <dbReference type="ARBA" id="ARBA00022723"/>
    </source>
</evidence>
<dbReference type="GO" id="GO:0006508">
    <property type="term" value="P:proteolysis"/>
    <property type="evidence" value="ECO:0007669"/>
    <property type="project" value="UniProtKB-KW"/>
</dbReference>
<evidence type="ECO:0000313" key="11">
    <source>
        <dbReference type="Proteomes" id="UP001529201"/>
    </source>
</evidence>
<dbReference type="CDD" id="cd08071">
    <property type="entry name" value="MPN_DUF2466"/>
    <property type="match status" value="1"/>
</dbReference>
<proteinExistence type="inferred from homology"/>
<dbReference type="InterPro" id="IPR037518">
    <property type="entry name" value="MPN"/>
</dbReference>
<comment type="similarity">
    <text evidence="1">Belongs to the UPF0758 family.</text>
</comment>
<dbReference type="GO" id="GO:0046872">
    <property type="term" value="F:metal ion binding"/>
    <property type="evidence" value="ECO:0007669"/>
    <property type="project" value="UniProtKB-KW"/>
</dbReference>
<evidence type="ECO:0000313" key="9">
    <source>
        <dbReference type="EMBL" id="QEA41837.1"/>
    </source>
</evidence>
<keyword evidence="6" id="KW-0482">Metalloprotease</keyword>
<dbReference type="Gene3D" id="3.40.140.10">
    <property type="entry name" value="Cytidine Deaminase, domain 2"/>
    <property type="match status" value="1"/>
</dbReference>
<dbReference type="OrthoDB" id="9804482at2"/>
<reference evidence="8 11" key="2">
    <citation type="submission" date="2023-02" db="EMBL/GenBank/DDBJ databases">
        <title>Antimicrobial susceptibility testing and tentative epidemiological cut-off values for Lactobacillaceae family species intended for ingestion.</title>
        <authorList>
            <person name="Noehr-Meldgaard K."/>
            <person name="Struve C."/>
            <person name="Ingmer H."/>
            <person name="Koza A."/>
            <person name="Al-Nakeeb K."/>
            <person name="Agersoe Y."/>
        </authorList>
    </citation>
    <scope>NUCLEOTIDE SEQUENCE [LARGE SCALE GENOMIC DNA]</scope>
    <source>
        <strain evidence="8 11">DSM 20193</strain>
    </source>
</reference>
<keyword evidence="4" id="KW-0378">Hydrolase</keyword>
<evidence type="ECO:0000256" key="4">
    <source>
        <dbReference type="ARBA" id="ARBA00022801"/>
    </source>
</evidence>
<dbReference type="Proteomes" id="UP000321296">
    <property type="component" value="Chromosome"/>
</dbReference>
<keyword evidence="3" id="KW-0479">Metal-binding</keyword>
<keyword evidence="2" id="KW-0645">Protease</keyword>
<organism evidence="9 10">
    <name type="scientific">Leuconostoc pseudomesenteroides</name>
    <dbReference type="NCBI Taxonomy" id="33968"/>
    <lineage>
        <taxon>Bacteria</taxon>
        <taxon>Bacillati</taxon>
        <taxon>Bacillota</taxon>
        <taxon>Bacilli</taxon>
        <taxon>Lactobacillales</taxon>
        <taxon>Lactobacillaceae</taxon>
        <taxon>Leuconostoc</taxon>
    </lineage>
</organism>
<evidence type="ECO:0000256" key="2">
    <source>
        <dbReference type="ARBA" id="ARBA00022670"/>
    </source>
</evidence>
<gene>
    <name evidence="9" type="ORF">FGL85_04705</name>
    <name evidence="8" type="ORF">P1N92_00700</name>
</gene>
<dbReference type="EMBL" id="JARGDN010000002">
    <property type="protein sequence ID" value="MDG9732635.1"/>
    <property type="molecule type" value="Genomic_DNA"/>
</dbReference>
<evidence type="ECO:0000259" key="7">
    <source>
        <dbReference type="PROSITE" id="PS50249"/>
    </source>
</evidence>
<evidence type="ECO:0000256" key="5">
    <source>
        <dbReference type="ARBA" id="ARBA00022833"/>
    </source>
</evidence>
<accession>A0A5B8T010</accession>
<feature type="domain" description="MPN" evidence="7">
    <location>
        <begin position="73"/>
        <end position="198"/>
    </location>
</feature>
<keyword evidence="5" id="KW-0862">Zinc</keyword>
<dbReference type="InterPro" id="IPR020891">
    <property type="entry name" value="UPF0758_CS"/>
</dbReference>
<dbReference type="Proteomes" id="UP001529201">
    <property type="component" value="Unassembled WGS sequence"/>
</dbReference>
<dbReference type="GO" id="GO:0008237">
    <property type="term" value="F:metallopeptidase activity"/>
    <property type="evidence" value="ECO:0007669"/>
    <property type="project" value="UniProtKB-KW"/>
</dbReference>